<feature type="transmembrane region" description="Helical" evidence="8">
    <location>
        <begin position="387"/>
        <end position="406"/>
    </location>
</feature>
<evidence type="ECO:0000256" key="1">
    <source>
        <dbReference type="ARBA" id="ARBA00004141"/>
    </source>
</evidence>
<keyword evidence="3" id="KW-0813">Transport</keyword>
<feature type="region of interest" description="Disordered" evidence="7">
    <location>
        <begin position="1"/>
        <end position="45"/>
    </location>
</feature>
<feature type="transmembrane region" description="Helical" evidence="8">
    <location>
        <begin position="418"/>
        <end position="438"/>
    </location>
</feature>
<dbReference type="PANTHER" id="PTHR11360:SF224">
    <property type="entry name" value="MAJOR FACILITATOR SUPERFAMILY (MFS) PROFILE DOMAIN-CONTAINING PROTEIN-RELATED"/>
    <property type="match status" value="1"/>
</dbReference>
<keyword evidence="11" id="KW-1185">Reference proteome</keyword>
<dbReference type="OrthoDB" id="5667at2759"/>
<organism evidence="10 11">
    <name type="scientific">Delitschia confertaspora ATCC 74209</name>
    <dbReference type="NCBI Taxonomy" id="1513339"/>
    <lineage>
        <taxon>Eukaryota</taxon>
        <taxon>Fungi</taxon>
        <taxon>Dikarya</taxon>
        <taxon>Ascomycota</taxon>
        <taxon>Pezizomycotina</taxon>
        <taxon>Dothideomycetes</taxon>
        <taxon>Pleosporomycetidae</taxon>
        <taxon>Pleosporales</taxon>
        <taxon>Delitschiaceae</taxon>
        <taxon>Delitschia</taxon>
    </lineage>
</organism>
<feature type="transmembrane region" description="Helical" evidence="8">
    <location>
        <begin position="259"/>
        <end position="280"/>
    </location>
</feature>
<feature type="transmembrane region" description="Helical" evidence="8">
    <location>
        <begin position="95"/>
        <end position="118"/>
    </location>
</feature>
<dbReference type="InterPro" id="IPR036259">
    <property type="entry name" value="MFS_trans_sf"/>
</dbReference>
<dbReference type="SUPFAM" id="SSF103473">
    <property type="entry name" value="MFS general substrate transporter"/>
    <property type="match status" value="1"/>
</dbReference>
<dbReference type="PROSITE" id="PS50850">
    <property type="entry name" value="MFS"/>
    <property type="match status" value="1"/>
</dbReference>
<evidence type="ECO:0000256" key="8">
    <source>
        <dbReference type="SAM" id="Phobius"/>
    </source>
</evidence>
<keyword evidence="6 8" id="KW-0472">Membrane</keyword>
<evidence type="ECO:0000256" key="2">
    <source>
        <dbReference type="ARBA" id="ARBA00006727"/>
    </source>
</evidence>
<feature type="transmembrane region" description="Helical" evidence="8">
    <location>
        <begin position="125"/>
        <end position="148"/>
    </location>
</feature>
<accession>A0A9P4JNX1</accession>
<comment type="caution">
    <text evidence="10">The sequence shown here is derived from an EMBL/GenBank/DDBJ whole genome shotgun (WGS) entry which is preliminary data.</text>
</comment>
<feature type="transmembrane region" description="Helical" evidence="8">
    <location>
        <begin position="322"/>
        <end position="341"/>
    </location>
</feature>
<keyword evidence="5 8" id="KW-1133">Transmembrane helix</keyword>
<feature type="compositionally biased region" description="Basic and acidic residues" evidence="7">
    <location>
        <begin position="30"/>
        <end position="39"/>
    </location>
</feature>
<keyword evidence="4 8" id="KW-0812">Transmembrane</keyword>
<comment type="similarity">
    <text evidence="2">Belongs to the major facilitator superfamily. Monocarboxylate porter (TC 2.A.1.13) family.</text>
</comment>
<feature type="transmembrane region" description="Helical" evidence="8">
    <location>
        <begin position="347"/>
        <end position="366"/>
    </location>
</feature>
<gene>
    <name evidence="10" type="ORF">GQ43DRAFT_412727</name>
</gene>
<sequence>MAKSEASLDPTENSSQFKVKEDVELQEVPTKAEKHEDHSNNPWHPSQFPDGGREALLCLLGTFCCLFCSFGWLNCVGVFQSYYQTHQLREYSPSTVAWISSCEIFVMFVPGPIVGFLYDNHGPRYLLLFGTFMHVFGLMMTSLCSKYYQFILAQGICSPLGLNCIFTAATSSVTTWFFKKRGAAYGIMAAGSGLGGIIFPIMVSHLIPEVGYAWTMRISGFLILGLLTVALLTVRSRLPPRRRDFKLAHFLEPFKDRRWTFLAGASFLFFMGMFIPINFIEVQSLANGMSQKMASYLIPILNATSIFGRIVPGILADKLGRFNMQIFMSFLSGILVLALWLPSSSNVAFITFSAFYGFSSGAFVSLAPAQTAYISKVELIGIRTGMLFALISFAGLAGSPIAGAIVTREHGGFHELQAFTGVMMLAGAAMFVVTRIVVGGMKFARI</sequence>
<name>A0A9P4JNX1_9PLEO</name>
<dbReference type="PANTHER" id="PTHR11360">
    <property type="entry name" value="MONOCARBOXYLATE TRANSPORTER"/>
    <property type="match status" value="1"/>
</dbReference>
<dbReference type="GO" id="GO:0016020">
    <property type="term" value="C:membrane"/>
    <property type="evidence" value="ECO:0007669"/>
    <property type="project" value="UniProtKB-SubCell"/>
</dbReference>
<feature type="transmembrane region" description="Helical" evidence="8">
    <location>
        <begin position="296"/>
        <end position="315"/>
    </location>
</feature>
<evidence type="ECO:0000256" key="7">
    <source>
        <dbReference type="SAM" id="MobiDB-lite"/>
    </source>
</evidence>
<dbReference type="EMBL" id="ML993920">
    <property type="protein sequence ID" value="KAF2202891.1"/>
    <property type="molecule type" value="Genomic_DNA"/>
</dbReference>
<dbReference type="InterPro" id="IPR020846">
    <property type="entry name" value="MFS_dom"/>
</dbReference>
<reference evidence="10" key="1">
    <citation type="journal article" date="2020" name="Stud. Mycol.">
        <title>101 Dothideomycetes genomes: a test case for predicting lifestyles and emergence of pathogens.</title>
        <authorList>
            <person name="Haridas S."/>
            <person name="Albert R."/>
            <person name="Binder M."/>
            <person name="Bloem J."/>
            <person name="Labutti K."/>
            <person name="Salamov A."/>
            <person name="Andreopoulos B."/>
            <person name="Baker S."/>
            <person name="Barry K."/>
            <person name="Bills G."/>
            <person name="Bluhm B."/>
            <person name="Cannon C."/>
            <person name="Castanera R."/>
            <person name="Culley D."/>
            <person name="Daum C."/>
            <person name="Ezra D."/>
            <person name="Gonzalez J."/>
            <person name="Henrissat B."/>
            <person name="Kuo A."/>
            <person name="Liang C."/>
            <person name="Lipzen A."/>
            <person name="Lutzoni F."/>
            <person name="Magnuson J."/>
            <person name="Mondo S."/>
            <person name="Nolan M."/>
            <person name="Ohm R."/>
            <person name="Pangilinan J."/>
            <person name="Park H.-J."/>
            <person name="Ramirez L."/>
            <person name="Alfaro M."/>
            <person name="Sun H."/>
            <person name="Tritt A."/>
            <person name="Yoshinaga Y."/>
            <person name="Zwiers L.-H."/>
            <person name="Turgeon B."/>
            <person name="Goodwin S."/>
            <person name="Spatafora J."/>
            <person name="Crous P."/>
            <person name="Grigoriev I."/>
        </authorList>
    </citation>
    <scope>NUCLEOTIDE SEQUENCE</scope>
    <source>
        <strain evidence="10">ATCC 74209</strain>
    </source>
</reference>
<feature type="domain" description="Major facilitator superfamily (MFS) profile" evidence="9">
    <location>
        <begin position="54"/>
        <end position="446"/>
    </location>
</feature>
<dbReference type="GO" id="GO:0022857">
    <property type="term" value="F:transmembrane transporter activity"/>
    <property type="evidence" value="ECO:0007669"/>
    <property type="project" value="InterPro"/>
</dbReference>
<evidence type="ECO:0000256" key="5">
    <source>
        <dbReference type="ARBA" id="ARBA00022989"/>
    </source>
</evidence>
<proteinExistence type="inferred from homology"/>
<dbReference type="CDD" id="cd17352">
    <property type="entry name" value="MFS_MCT_SLC16"/>
    <property type="match status" value="1"/>
</dbReference>
<evidence type="ECO:0000256" key="6">
    <source>
        <dbReference type="ARBA" id="ARBA00023136"/>
    </source>
</evidence>
<dbReference type="AlphaFoldDB" id="A0A9P4JNX1"/>
<dbReference type="Proteomes" id="UP000799536">
    <property type="component" value="Unassembled WGS sequence"/>
</dbReference>
<dbReference type="Gene3D" id="1.20.1250.20">
    <property type="entry name" value="MFS general substrate transporter like domains"/>
    <property type="match status" value="2"/>
</dbReference>
<evidence type="ECO:0000313" key="11">
    <source>
        <dbReference type="Proteomes" id="UP000799536"/>
    </source>
</evidence>
<evidence type="ECO:0000313" key="10">
    <source>
        <dbReference type="EMBL" id="KAF2202891.1"/>
    </source>
</evidence>
<feature type="transmembrane region" description="Helical" evidence="8">
    <location>
        <begin position="56"/>
        <end position="83"/>
    </location>
</feature>
<dbReference type="Pfam" id="PF07690">
    <property type="entry name" value="MFS_1"/>
    <property type="match status" value="1"/>
</dbReference>
<dbReference type="InterPro" id="IPR050327">
    <property type="entry name" value="Proton-linked_MCT"/>
</dbReference>
<evidence type="ECO:0000259" key="9">
    <source>
        <dbReference type="PROSITE" id="PS50850"/>
    </source>
</evidence>
<comment type="subcellular location">
    <subcellularLocation>
        <location evidence="1">Membrane</location>
        <topology evidence="1">Multi-pass membrane protein</topology>
    </subcellularLocation>
</comment>
<evidence type="ECO:0000256" key="3">
    <source>
        <dbReference type="ARBA" id="ARBA00022448"/>
    </source>
</evidence>
<evidence type="ECO:0000256" key="4">
    <source>
        <dbReference type="ARBA" id="ARBA00022692"/>
    </source>
</evidence>
<dbReference type="InterPro" id="IPR011701">
    <property type="entry name" value="MFS"/>
</dbReference>
<feature type="transmembrane region" description="Helical" evidence="8">
    <location>
        <begin position="185"/>
        <end position="207"/>
    </location>
</feature>
<protein>
    <submittedName>
        <fullName evidence="10">MFS general substrate transporter</fullName>
    </submittedName>
</protein>
<feature type="transmembrane region" description="Helical" evidence="8">
    <location>
        <begin position="219"/>
        <end position="238"/>
    </location>
</feature>